<feature type="region of interest" description="Disordered" evidence="1">
    <location>
        <begin position="372"/>
        <end position="396"/>
    </location>
</feature>
<proteinExistence type="predicted"/>
<reference evidence="3 4" key="1">
    <citation type="submission" date="2018-05" db="EMBL/GenBank/DDBJ databases">
        <title>Complete genome sequence of Gordonia terrae NRRL B-16283.</title>
        <authorList>
            <person name="Garlena R.A."/>
            <person name="Russell D.A."/>
            <person name="Hatfull G.F."/>
        </authorList>
    </citation>
    <scope>NUCLEOTIDE SEQUENCE [LARGE SCALE GENOMIC DNA]</scope>
    <source>
        <strain evidence="3 4">NRRL B-16283</strain>
    </source>
</reference>
<evidence type="ECO:0000256" key="1">
    <source>
        <dbReference type="SAM" id="MobiDB-lite"/>
    </source>
</evidence>
<evidence type="ECO:0000313" key="3">
    <source>
        <dbReference type="EMBL" id="AWO84353.1"/>
    </source>
</evidence>
<dbReference type="Pfam" id="PF09994">
    <property type="entry name" value="T6SS_Tle1-like_cat"/>
    <property type="match status" value="1"/>
</dbReference>
<dbReference type="EMBL" id="CP029604">
    <property type="protein sequence ID" value="AWO84353.1"/>
    <property type="molecule type" value="Genomic_DNA"/>
</dbReference>
<sequence length="396" mass="43721">MKKRLVVCCDGTWKSSKDPRISNVEKIARAVTTDADDGTVQLVHYVNGVGTGSGWSDRIIGGAFGRGLDANLVDAYRFLALNYEPGDEIFVFGFSRGAYTARSLGGMIWQVGLVSPLELAQHPTENLFETVLRYYRMKREDRPAKTPGAPVPVKFIGVFDTVGALGVPGITRVKHKFHDVKLGKNVAVARQALAIDERRLTFDPCVWEVDKADEGKIDVKQVWFEGVHSDIGGGLAVTEPSELSLSWMVREADLAGLQFCYKRFTPISFPIDPSNERYTTNKSMNAAYRIVNIVKLAFGPLRMRGETVRHKGQSRLLEADKNDPARPLYIAAPALTRWNDDVGSRKKRATNIGAWEELIKDLSVRAVEIPPLERPVTAPKPPAASVPTAPPLVTPR</sequence>
<gene>
    <name evidence="3" type="ORF">DLJ61_13285</name>
</gene>
<dbReference type="GeneID" id="32688753"/>
<name>A0AAD0NY15_9ACTN</name>
<dbReference type="PANTHER" id="PTHR33840">
    <property type="match status" value="1"/>
</dbReference>
<dbReference type="KEGG" id="gta:BCM27_13175"/>
<dbReference type="RefSeq" id="WP_004018555.1">
    <property type="nucleotide sequence ID" value="NZ_CABEIC010000002.1"/>
</dbReference>
<evidence type="ECO:0000259" key="2">
    <source>
        <dbReference type="Pfam" id="PF09994"/>
    </source>
</evidence>
<accession>A0AAD0NY15</accession>
<dbReference type="InterPro" id="IPR018712">
    <property type="entry name" value="Tle1-like_cat"/>
</dbReference>
<feature type="domain" description="T6SS Phospholipase effector Tle1-like catalytic" evidence="2">
    <location>
        <begin position="3"/>
        <end position="251"/>
    </location>
</feature>
<dbReference type="Proteomes" id="UP000247118">
    <property type="component" value="Chromosome"/>
</dbReference>
<feature type="compositionally biased region" description="Pro residues" evidence="1">
    <location>
        <begin position="378"/>
        <end position="396"/>
    </location>
</feature>
<protein>
    <submittedName>
        <fullName evidence="3">DUF2235 domain-containing protein</fullName>
    </submittedName>
</protein>
<evidence type="ECO:0000313" key="4">
    <source>
        <dbReference type="Proteomes" id="UP000247118"/>
    </source>
</evidence>
<dbReference type="InterPro" id="IPR029058">
    <property type="entry name" value="AB_hydrolase_fold"/>
</dbReference>
<dbReference type="AlphaFoldDB" id="A0AAD0NY15"/>
<dbReference type="SUPFAM" id="SSF53474">
    <property type="entry name" value="alpha/beta-Hydrolases"/>
    <property type="match status" value="1"/>
</dbReference>
<dbReference type="PANTHER" id="PTHR33840:SF1">
    <property type="entry name" value="TLE1 PHOSPHOLIPASE DOMAIN-CONTAINING PROTEIN"/>
    <property type="match status" value="1"/>
</dbReference>
<organism evidence="3 4">
    <name type="scientific">Gordonia terrae</name>
    <dbReference type="NCBI Taxonomy" id="2055"/>
    <lineage>
        <taxon>Bacteria</taxon>
        <taxon>Bacillati</taxon>
        <taxon>Actinomycetota</taxon>
        <taxon>Actinomycetes</taxon>
        <taxon>Mycobacteriales</taxon>
        <taxon>Gordoniaceae</taxon>
        <taxon>Gordonia</taxon>
    </lineage>
</organism>